<dbReference type="EMBL" id="JBDXSU010000001">
    <property type="protein sequence ID" value="MFB5188910.1"/>
    <property type="molecule type" value="Genomic_DNA"/>
</dbReference>
<proteinExistence type="predicted"/>
<evidence type="ECO:0000313" key="3">
    <source>
        <dbReference type="Proteomes" id="UP001579974"/>
    </source>
</evidence>
<evidence type="ECO:0000313" key="2">
    <source>
        <dbReference type="EMBL" id="MFB5188910.1"/>
    </source>
</evidence>
<reference evidence="2 3" key="1">
    <citation type="journal article" date="2024" name="Int. J. Mol. Sci.">
        <title>Exploration of Alicyclobacillus spp. Genome in Search of Antibiotic Resistance.</title>
        <authorList>
            <person name="Bucka-Kolendo J."/>
            <person name="Kiousi D.E."/>
            <person name="Dekowska A."/>
            <person name="Mikolajczuk-Szczyrba A."/>
            <person name="Karadedos D.M."/>
            <person name="Michael P."/>
            <person name="Galanis A."/>
            <person name="Sokolowska B."/>
        </authorList>
    </citation>
    <scope>NUCLEOTIDE SEQUENCE [LARGE SCALE GENOMIC DNA]</scope>
    <source>
        <strain evidence="2 3">KKP 3000</strain>
    </source>
</reference>
<gene>
    <name evidence="2" type="ORF">KKP3000_001345</name>
</gene>
<evidence type="ECO:0000256" key="1">
    <source>
        <dbReference type="SAM" id="Phobius"/>
    </source>
</evidence>
<accession>A0ABV5AAN8</accession>
<dbReference type="Proteomes" id="UP001579974">
    <property type="component" value="Unassembled WGS sequence"/>
</dbReference>
<feature type="transmembrane region" description="Helical" evidence="1">
    <location>
        <begin position="36"/>
        <end position="52"/>
    </location>
</feature>
<keyword evidence="1" id="KW-0472">Membrane</keyword>
<feature type="transmembrane region" description="Helical" evidence="1">
    <location>
        <begin position="59"/>
        <end position="80"/>
    </location>
</feature>
<comment type="caution">
    <text evidence="2">The sequence shown here is derived from an EMBL/GenBank/DDBJ whole genome shotgun (WGS) entry which is preliminary data.</text>
</comment>
<organism evidence="2 3">
    <name type="scientific">Alicyclobacillus fastidiosus</name>
    <dbReference type="NCBI Taxonomy" id="392011"/>
    <lineage>
        <taxon>Bacteria</taxon>
        <taxon>Bacillati</taxon>
        <taxon>Bacillota</taxon>
        <taxon>Bacilli</taxon>
        <taxon>Bacillales</taxon>
        <taxon>Alicyclobacillaceae</taxon>
        <taxon>Alicyclobacillus</taxon>
    </lineage>
</organism>
<keyword evidence="1" id="KW-1133">Transmembrane helix</keyword>
<sequence>MNSKTTCRIVGWVFLMQGVAGIAMGHLGAYLQFTPTESYISLALGVLAVLGARRRRRVAALTLAFAGLCCLLWGTTGIWLQHPLLGSVEPLDGILRELAAIWSLGTCAHDVLAWRRHISAT</sequence>
<keyword evidence="1" id="KW-0812">Transmembrane</keyword>
<protein>
    <submittedName>
        <fullName evidence="2">Uncharacterized protein</fullName>
    </submittedName>
</protein>
<name>A0ABV5AAN8_9BACL</name>
<feature type="transmembrane region" description="Helical" evidence="1">
    <location>
        <begin position="12"/>
        <end position="30"/>
    </location>
</feature>
<dbReference type="RefSeq" id="WP_275475737.1">
    <property type="nucleotide sequence ID" value="NZ_CP162940.1"/>
</dbReference>
<keyword evidence="3" id="KW-1185">Reference proteome</keyword>